<feature type="region of interest" description="Disordered" evidence="1">
    <location>
        <begin position="1"/>
        <end position="53"/>
    </location>
</feature>
<dbReference type="HOGENOM" id="CLU_1250702_0_0_1"/>
<evidence type="ECO:0000256" key="1">
    <source>
        <dbReference type="SAM" id="MobiDB-lite"/>
    </source>
</evidence>
<dbReference type="InParanoid" id="S8DUD4"/>
<evidence type="ECO:0000313" key="3">
    <source>
        <dbReference type="Proteomes" id="UP000015241"/>
    </source>
</evidence>
<reference evidence="2 3" key="1">
    <citation type="journal article" date="2012" name="Science">
        <title>The Paleozoic origin of enzymatic lignin decomposition reconstructed from 31 fungal genomes.</title>
        <authorList>
            <person name="Floudas D."/>
            <person name="Binder M."/>
            <person name="Riley R."/>
            <person name="Barry K."/>
            <person name="Blanchette R.A."/>
            <person name="Henrissat B."/>
            <person name="Martinez A.T."/>
            <person name="Otillar R."/>
            <person name="Spatafora J.W."/>
            <person name="Yadav J.S."/>
            <person name="Aerts A."/>
            <person name="Benoit I."/>
            <person name="Boyd A."/>
            <person name="Carlson A."/>
            <person name="Copeland A."/>
            <person name="Coutinho P.M."/>
            <person name="de Vries R.P."/>
            <person name="Ferreira P."/>
            <person name="Findley K."/>
            <person name="Foster B."/>
            <person name="Gaskell J."/>
            <person name="Glotzer D."/>
            <person name="Gorecki P."/>
            <person name="Heitman J."/>
            <person name="Hesse C."/>
            <person name="Hori C."/>
            <person name="Igarashi K."/>
            <person name="Jurgens J.A."/>
            <person name="Kallen N."/>
            <person name="Kersten P."/>
            <person name="Kohler A."/>
            <person name="Kuees U."/>
            <person name="Kumar T.K.A."/>
            <person name="Kuo A."/>
            <person name="LaButti K."/>
            <person name="Larrondo L.F."/>
            <person name="Lindquist E."/>
            <person name="Ling A."/>
            <person name="Lombard V."/>
            <person name="Lucas S."/>
            <person name="Lundell T."/>
            <person name="Martin R."/>
            <person name="McLaughlin D.J."/>
            <person name="Morgenstern I."/>
            <person name="Morin E."/>
            <person name="Murat C."/>
            <person name="Nagy L.G."/>
            <person name="Nolan M."/>
            <person name="Ohm R.A."/>
            <person name="Patyshakuliyeva A."/>
            <person name="Rokas A."/>
            <person name="Ruiz-Duenas F.J."/>
            <person name="Sabat G."/>
            <person name="Salamov A."/>
            <person name="Samejima M."/>
            <person name="Schmutz J."/>
            <person name="Slot J.C."/>
            <person name="St John F."/>
            <person name="Stenlid J."/>
            <person name="Sun H."/>
            <person name="Sun S."/>
            <person name="Syed K."/>
            <person name="Tsang A."/>
            <person name="Wiebenga A."/>
            <person name="Young D."/>
            <person name="Pisabarro A."/>
            <person name="Eastwood D.C."/>
            <person name="Martin F."/>
            <person name="Cullen D."/>
            <person name="Grigoriev I.V."/>
            <person name="Hibbett D.S."/>
        </authorList>
    </citation>
    <scope>NUCLEOTIDE SEQUENCE</scope>
    <source>
        <strain evidence="3">FP-58527</strain>
    </source>
</reference>
<protein>
    <submittedName>
        <fullName evidence="2">Uncharacterized protein</fullName>
    </submittedName>
</protein>
<accession>S8DUD4</accession>
<organism evidence="2 3">
    <name type="scientific">Fomitopsis schrenkii</name>
    <name type="common">Brown rot fungus</name>
    <dbReference type="NCBI Taxonomy" id="2126942"/>
    <lineage>
        <taxon>Eukaryota</taxon>
        <taxon>Fungi</taxon>
        <taxon>Dikarya</taxon>
        <taxon>Basidiomycota</taxon>
        <taxon>Agaricomycotina</taxon>
        <taxon>Agaricomycetes</taxon>
        <taxon>Polyporales</taxon>
        <taxon>Fomitopsis</taxon>
    </lineage>
</organism>
<dbReference type="Proteomes" id="UP000015241">
    <property type="component" value="Unassembled WGS sequence"/>
</dbReference>
<evidence type="ECO:0000313" key="2">
    <source>
        <dbReference type="EMBL" id="EPS96756.1"/>
    </source>
</evidence>
<dbReference type="AlphaFoldDB" id="S8DUD4"/>
<name>S8DUD4_FOMSC</name>
<feature type="compositionally biased region" description="Basic and acidic residues" evidence="1">
    <location>
        <begin position="15"/>
        <end position="25"/>
    </location>
</feature>
<keyword evidence="3" id="KW-1185">Reference proteome</keyword>
<proteinExistence type="predicted"/>
<sequence length="221" mass="22708">MPPAALQPCLEGSPEETRAQGHGETKTSAGSGYLPTLGTAPHAASPLPPVAAHNLTDPARATAALLAATNSSSNDSPTCGGGVESMTTTRGLFQHLYLHQVRARLSPNHYPCLPTCAAHPHLHPCPRPFAPCLLSGPTEALPSMIALNALDPVNLTSADIQASIVCAGAGPDTLYPYHIHALHVNLPVRIYADGEGIIPTAGGGRDASRAWSECPGALGTT</sequence>
<gene>
    <name evidence="2" type="ORF">FOMPIDRAFT_94626</name>
</gene>
<dbReference type="EMBL" id="KE504184">
    <property type="protein sequence ID" value="EPS96756.1"/>
    <property type="molecule type" value="Genomic_DNA"/>
</dbReference>